<dbReference type="SUPFAM" id="SSF50156">
    <property type="entry name" value="PDZ domain-like"/>
    <property type="match status" value="3"/>
</dbReference>
<accession>A0ABM3VGT6</accession>
<evidence type="ECO:0000313" key="6">
    <source>
        <dbReference type="RefSeq" id="XP_058984991.1"/>
    </source>
</evidence>
<feature type="region of interest" description="Disordered" evidence="2">
    <location>
        <begin position="1409"/>
        <end position="1435"/>
    </location>
</feature>
<dbReference type="InterPro" id="IPR036028">
    <property type="entry name" value="SH3-like_dom_sf"/>
</dbReference>
<dbReference type="PANTHER" id="PTHR13865">
    <property type="entry name" value="TIGHT JUNCTION PROTEIN"/>
    <property type="match status" value="1"/>
</dbReference>
<feature type="compositionally biased region" description="Polar residues" evidence="2">
    <location>
        <begin position="1117"/>
        <end position="1135"/>
    </location>
</feature>
<dbReference type="Gene3D" id="3.40.50.300">
    <property type="entry name" value="P-loop containing nucleotide triphosphate hydrolases"/>
    <property type="match status" value="1"/>
</dbReference>
<proteinExistence type="predicted"/>
<protein>
    <submittedName>
        <fullName evidence="6">Tight junction protein ZO-2 isoform X11</fullName>
    </submittedName>
</protein>
<feature type="domain" description="PDZ" evidence="4">
    <location>
        <begin position="272"/>
        <end position="359"/>
    </location>
</feature>
<dbReference type="PROSITE" id="PS50052">
    <property type="entry name" value="GUANYLATE_KINASE_2"/>
    <property type="match status" value="1"/>
</dbReference>
<feature type="compositionally biased region" description="Polar residues" evidence="2">
    <location>
        <begin position="1088"/>
        <end position="1102"/>
    </location>
</feature>
<evidence type="ECO:0000256" key="1">
    <source>
        <dbReference type="ARBA" id="ARBA00022443"/>
    </source>
</evidence>
<dbReference type="InterPro" id="IPR027417">
    <property type="entry name" value="P-loop_NTPase"/>
</dbReference>
<keyword evidence="1" id="KW-0728">SH3 domain</keyword>
<dbReference type="PANTHER" id="PTHR13865:SF28">
    <property type="entry name" value="POLYCHAETOID, ISOFORM O"/>
    <property type="match status" value="1"/>
</dbReference>
<feature type="region of interest" description="Disordered" evidence="2">
    <location>
        <begin position="1452"/>
        <end position="1525"/>
    </location>
</feature>
<dbReference type="CDD" id="cd06727">
    <property type="entry name" value="PDZ1_ZO1-like"/>
    <property type="match status" value="1"/>
</dbReference>
<feature type="compositionally biased region" description="Basic residues" evidence="2">
    <location>
        <begin position="1478"/>
        <end position="1487"/>
    </location>
</feature>
<feature type="compositionally biased region" description="Basic residues" evidence="2">
    <location>
        <begin position="7"/>
        <end position="18"/>
    </location>
</feature>
<reference evidence="6" key="1">
    <citation type="submission" date="2025-08" db="UniProtKB">
        <authorList>
            <consortium name="RefSeq"/>
        </authorList>
    </citation>
    <scope>IDENTIFICATION</scope>
    <source>
        <strain evidence="6">Aabys</strain>
        <tissue evidence="6">Whole body</tissue>
    </source>
</reference>
<dbReference type="Gene3D" id="2.30.42.10">
    <property type="match status" value="3"/>
</dbReference>
<dbReference type="InterPro" id="IPR001478">
    <property type="entry name" value="PDZ"/>
</dbReference>
<evidence type="ECO:0000256" key="2">
    <source>
        <dbReference type="SAM" id="MobiDB-lite"/>
    </source>
</evidence>
<feature type="region of interest" description="Disordered" evidence="2">
    <location>
        <begin position="1242"/>
        <end position="1263"/>
    </location>
</feature>
<feature type="compositionally biased region" description="Low complexity" evidence="2">
    <location>
        <begin position="1409"/>
        <end position="1421"/>
    </location>
</feature>
<dbReference type="Pfam" id="PF00595">
    <property type="entry name" value="PDZ"/>
    <property type="match status" value="2"/>
</dbReference>
<evidence type="ECO:0000259" key="3">
    <source>
        <dbReference type="PROSITE" id="PS50052"/>
    </source>
</evidence>
<dbReference type="GeneID" id="101889943"/>
<feature type="region of interest" description="Disordered" evidence="2">
    <location>
        <begin position="1"/>
        <end position="27"/>
    </location>
</feature>
<dbReference type="InterPro" id="IPR008144">
    <property type="entry name" value="Guanylate_kin-like_dom"/>
</dbReference>
<dbReference type="RefSeq" id="XP_058984991.1">
    <property type="nucleotide sequence ID" value="XM_059129008.1"/>
</dbReference>
<dbReference type="SMART" id="SM00072">
    <property type="entry name" value="GuKc"/>
    <property type="match status" value="1"/>
</dbReference>
<dbReference type="InterPro" id="IPR001452">
    <property type="entry name" value="SH3_domain"/>
</dbReference>
<keyword evidence="5" id="KW-1185">Reference proteome</keyword>
<dbReference type="SMART" id="SM00228">
    <property type="entry name" value="PDZ"/>
    <property type="match status" value="3"/>
</dbReference>
<dbReference type="PROSITE" id="PS50106">
    <property type="entry name" value="PDZ"/>
    <property type="match status" value="3"/>
</dbReference>
<evidence type="ECO:0000313" key="5">
    <source>
        <dbReference type="Proteomes" id="UP001652621"/>
    </source>
</evidence>
<feature type="region of interest" description="Disordered" evidence="2">
    <location>
        <begin position="1088"/>
        <end position="1149"/>
    </location>
</feature>
<feature type="compositionally biased region" description="Low complexity" evidence="2">
    <location>
        <begin position="1460"/>
        <end position="1477"/>
    </location>
</feature>
<dbReference type="Gene3D" id="2.30.30.40">
    <property type="entry name" value="SH3 Domains"/>
    <property type="match status" value="1"/>
</dbReference>
<feature type="compositionally biased region" description="Acidic residues" evidence="2">
    <location>
        <begin position="1139"/>
        <end position="1149"/>
    </location>
</feature>
<feature type="compositionally biased region" description="Low complexity" evidence="2">
    <location>
        <begin position="1488"/>
        <end position="1513"/>
    </location>
</feature>
<feature type="domain" description="PDZ" evidence="4">
    <location>
        <begin position="433"/>
        <end position="515"/>
    </location>
</feature>
<dbReference type="Pfam" id="PF07653">
    <property type="entry name" value="SH3_2"/>
    <property type="match status" value="1"/>
</dbReference>
<dbReference type="Proteomes" id="UP001652621">
    <property type="component" value="Unplaced"/>
</dbReference>
<dbReference type="InterPro" id="IPR036034">
    <property type="entry name" value="PDZ_sf"/>
</dbReference>
<name>A0ABM3VGT6_MUSDO</name>
<dbReference type="SUPFAM" id="SSF52540">
    <property type="entry name" value="P-loop containing nucleoside triphosphate hydrolases"/>
    <property type="match status" value="1"/>
</dbReference>
<dbReference type="CDD" id="cd11859">
    <property type="entry name" value="SH3_ZO"/>
    <property type="match status" value="1"/>
</dbReference>
<feature type="domain" description="Guanylate kinase-like" evidence="3">
    <location>
        <begin position="941"/>
        <end position="1042"/>
    </location>
</feature>
<evidence type="ECO:0000259" key="4">
    <source>
        <dbReference type="PROSITE" id="PS50106"/>
    </source>
</evidence>
<sequence length="1525" mass="168107">MKISKYTSRRSSIKKRKPTMPSSTKIHPVNPKAAFYPLLKHRPTALIRNGIIGGGDGPGAKGLYQVDDRIYTTSKMFIRDGYMYPRQAGQTMDPRFPYELHEFPDETGATGLQLVTTPKVHISGEYLAQSNGNPDYVSTHMAGGMPPAASHSSLTRRDARKAAAEINLANQVYWLQKQRVRSRSNSLGQRVLNCAVGGVEASVDSGDAATTSPSTATIIDRNYIRNVDDLLLSLRQQEQQLQGGGAPSESGYSTASNRRRKKGDRTTWEYHTVSVTRVPGYGFGIAVSGGRDNPHFANGDPSIAVSDVLKGGPAEDRLQVNDRIISVNGVSLENVEYATAVQVLRDSGNTVTLVVKRRVPLNTVIANQQQQQQQQQMQHQQQQHNMNGLNSMPQTNGINSMVVPPNPTAMSQPNSLNSSLVQATGPGMGQPIKVTLTKNSKKEDFGIVLGCRLFVKEISSKARDQLAANGYSLQEGDIITRIHNTNCADTMSLKEAKKIIDGCKERLNLVALRDITNQPPITVVNQLNNSSATQANIYGTHQPQLSNCSNNLDDPYLNGGATYSSQNLYVQPPTRTPNNGPMNGLMDEKSNLTPRGRSRGPIMEGVSLQQLDRPVTPTNGQGGRSRIDEPPRPPPPRAGGGGPAVNGGEDFYSSRRQLYEDDPLTRSRQSSEPRFISFQKEGSVGIRLTGGNEAGIFVTAVQPGSPASLQGLTPGDKILKVNDMDMLGVTREEAVLFLLSLQDRIDLIVQYCKEEYDEVVNNQRGDSFHIKTHFHCDNPSKGEMAFKAGDVFRVIDTLHNGVVGSWQVLKIGRGHQEMQRGVIPNKSRAEELATAQFNATKKEMNASESRGNFFRRRRSTHRRSKSLSRENWDDVVFSDSISKFPAYERVVLRHPGFVRPVVIFGPIADLAREKLAKDYPDKFCTPLQDDDKTTNSKCRIVRLSNIRDVMDRGKHALLDITPNAVDRLNYAQFYPIVIFQKTDSKHVIKQLRQGMPKSAHKSSKKLLEQCQKLERVWSHIFSTHIVLNDEESWYRKLRDAIDLQQSGAVWMSETKIPDPQIEMIFPPYIAQPCKLPCCRPMSSSVPRYSNASGLSVANNSAASPARGDRATVKRHNSFTLATTARQDYNQRQPSHSDYHDDEDVDDVDDDGCNDLIPPRPPEAVQTMNNELPKHHHHHQQQQRITSYEMIPQIIKPSSSMPNGLPNSNYGLKDNLNGSDEGLLTDVGESQYRGSQTNILMPQRPYRSHSRSTSKSYNVSNSNLTTSTTLASSTLSNLSTNSTNQNRSAMGAGGGYGLNSYGSNSNNGGGGGQPALRYTNRTQNLEPRTTPYYYHELMQKSAVFDSDLNLLNPTEATGNDGSTANGNEQNLASLNGSLDNVLKATRKNLDDLILSNSLFYSNSHSSNDLFNNNANGNSSSANTLVDDEQQQQQQQHHSLGYIPYNANANHSNPIPAARSVLSSNSIPPLTSSSTSSLHATKRSSHHSLHASNSNIFNSNKSNSNNNNSNNNNNSLHPNYPNEKYVA</sequence>
<dbReference type="CDD" id="cd06728">
    <property type="entry name" value="PDZ2_ZO1-like_ds"/>
    <property type="match status" value="1"/>
</dbReference>
<feature type="domain" description="PDZ" evidence="4">
    <location>
        <begin position="680"/>
        <end position="753"/>
    </location>
</feature>
<dbReference type="SUPFAM" id="SSF50044">
    <property type="entry name" value="SH3-domain"/>
    <property type="match status" value="1"/>
</dbReference>
<gene>
    <name evidence="6" type="primary">LOC101889943</name>
</gene>
<dbReference type="InterPro" id="IPR008145">
    <property type="entry name" value="GK/Ca_channel_bsu"/>
</dbReference>
<feature type="region of interest" description="Disordered" evidence="2">
    <location>
        <begin position="238"/>
        <end position="266"/>
    </location>
</feature>
<feature type="region of interest" description="Disordered" evidence="2">
    <location>
        <begin position="563"/>
        <end position="650"/>
    </location>
</feature>
<organism evidence="5 6">
    <name type="scientific">Musca domestica</name>
    <name type="common">House fly</name>
    <dbReference type="NCBI Taxonomy" id="7370"/>
    <lineage>
        <taxon>Eukaryota</taxon>
        <taxon>Metazoa</taxon>
        <taxon>Ecdysozoa</taxon>
        <taxon>Arthropoda</taxon>
        <taxon>Hexapoda</taxon>
        <taxon>Insecta</taxon>
        <taxon>Pterygota</taxon>
        <taxon>Neoptera</taxon>
        <taxon>Endopterygota</taxon>
        <taxon>Diptera</taxon>
        <taxon>Brachycera</taxon>
        <taxon>Muscomorpha</taxon>
        <taxon>Muscoidea</taxon>
        <taxon>Muscidae</taxon>
        <taxon>Musca</taxon>
    </lineage>
</organism>
<dbReference type="CDD" id="cd06729">
    <property type="entry name" value="PDZ3_ZO1-like_domain"/>
    <property type="match status" value="1"/>
</dbReference>
<dbReference type="Pfam" id="PF00625">
    <property type="entry name" value="Guanylate_kin"/>
    <property type="match status" value="1"/>
</dbReference>